<keyword evidence="1" id="KW-1133">Transmembrane helix</keyword>
<dbReference type="AlphaFoldDB" id="A0ABD3DNA2"/>
<organism evidence="2 3">
    <name type="scientific">Castilleja foliolosa</name>
    <dbReference type="NCBI Taxonomy" id="1961234"/>
    <lineage>
        <taxon>Eukaryota</taxon>
        <taxon>Viridiplantae</taxon>
        <taxon>Streptophyta</taxon>
        <taxon>Embryophyta</taxon>
        <taxon>Tracheophyta</taxon>
        <taxon>Spermatophyta</taxon>
        <taxon>Magnoliopsida</taxon>
        <taxon>eudicotyledons</taxon>
        <taxon>Gunneridae</taxon>
        <taxon>Pentapetalae</taxon>
        <taxon>asterids</taxon>
        <taxon>lamiids</taxon>
        <taxon>Lamiales</taxon>
        <taxon>Orobanchaceae</taxon>
        <taxon>Pedicularideae</taxon>
        <taxon>Castillejinae</taxon>
        <taxon>Castilleja</taxon>
    </lineage>
</organism>
<dbReference type="Gene3D" id="3.40.50.1000">
    <property type="entry name" value="HAD superfamily/HAD-like"/>
    <property type="match status" value="1"/>
</dbReference>
<feature type="transmembrane region" description="Helical" evidence="1">
    <location>
        <begin position="104"/>
        <end position="126"/>
    </location>
</feature>
<dbReference type="Proteomes" id="UP001632038">
    <property type="component" value="Unassembled WGS sequence"/>
</dbReference>
<sequence>MPGDGVNDAPAMKLADIRIAMGITVAGTEWFSNGVFALYQMPDFVCIHLLSISREKITMAVFNDLVEIQMIKKSSCIRYPKGSDDTSTTFVGQLGYSLISPWILFRYLLIGSYIGLATVGIFIVWYTRSSFLGIDLTGDGHSLVTYFQLANWGQCYYTWLNFIAAPFIAGNQ</sequence>
<protein>
    <submittedName>
        <fullName evidence="2">Uncharacterized protein</fullName>
    </submittedName>
</protein>
<keyword evidence="1" id="KW-0812">Transmembrane</keyword>
<dbReference type="InterPro" id="IPR023214">
    <property type="entry name" value="HAD_sf"/>
</dbReference>
<evidence type="ECO:0000313" key="3">
    <source>
        <dbReference type="Proteomes" id="UP001632038"/>
    </source>
</evidence>
<reference evidence="3" key="1">
    <citation type="journal article" date="2024" name="IScience">
        <title>Strigolactones Initiate the Formation of Haustorium-like Structures in Castilleja.</title>
        <authorList>
            <person name="Buerger M."/>
            <person name="Peterson D."/>
            <person name="Chory J."/>
        </authorList>
    </citation>
    <scope>NUCLEOTIDE SEQUENCE [LARGE SCALE GENOMIC DNA]</scope>
</reference>
<dbReference type="Gene3D" id="1.20.1110.10">
    <property type="entry name" value="Calcium-transporting ATPase, transmembrane domain"/>
    <property type="match status" value="1"/>
</dbReference>
<keyword evidence="3" id="KW-1185">Reference proteome</keyword>
<dbReference type="EMBL" id="JAVIJP010000016">
    <property type="protein sequence ID" value="KAL3643778.1"/>
    <property type="molecule type" value="Genomic_DNA"/>
</dbReference>
<comment type="caution">
    <text evidence="2">The sequence shown here is derived from an EMBL/GenBank/DDBJ whole genome shotgun (WGS) entry which is preliminary data.</text>
</comment>
<dbReference type="PRINTS" id="PR00120">
    <property type="entry name" value="HATPASE"/>
</dbReference>
<gene>
    <name evidence="2" type="ORF">CASFOL_014593</name>
</gene>
<dbReference type="SUPFAM" id="SSF56784">
    <property type="entry name" value="HAD-like"/>
    <property type="match status" value="1"/>
</dbReference>
<accession>A0ABD3DNA2</accession>
<evidence type="ECO:0000313" key="2">
    <source>
        <dbReference type="EMBL" id="KAL3643778.1"/>
    </source>
</evidence>
<proteinExistence type="predicted"/>
<keyword evidence="1" id="KW-0472">Membrane</keyword>
<evidence type="ECO:0000256" key="1">
    <source>
        <dbReference type="SAM" id="Phobius"/>
    </source>
</evidence>
<name>A0ABD3DNA2_9LAMI</name>
<dbReference type="InterPro" id="IPR036412">
    <property type="entry name" value="HAD-like_sf"/>
</dbReference>
<dbReference type="InterPro" id="IPR001757">
    <property type="entry name" value="P_typ_ATPase"/>
</dbReference>